<gene>
    <name evidence="14" type="ORF">SAZU_6707</name>
</gene>
<comment type="cofactor">
    <cofactor evidence="9">
        <name>Mg(2+)</name>
        <dbReference type="ChEBI" id="CHEBI:18420"/>
    </cofactor>
    <cofactor evidence="9">
        <name>Mn(2+)</name>
        <dbReference type="ChEBI" id="CHEBI:29035"/>
    </cofactor>
    <text evidence="9">Divalent metal cations. Prefers magnesium or manganese.</text>
</comment>
<dbReference type="AlphaFoldDB" id="A0A0K8PWL3"/>
<dbReference type="PATRIC" id="fig|146537.3.peg.7052"/>
<dbReference type="RefSeq" id="WP_078945603.1">
    <property type="nucleotide sequence ID" value="NZ_DF968389.1"/>
</dbReference>
<dbReference type="GO" id="GO:0051287">
    <property type="term" value="F:NAD binding"/>
    <property type="evidence" value="ECO:0007669"/>
    <property type="project" value="InterPro"/>
</dbReference>
<dbReference type="SMART" id="SM00919">
    <property type="entry name" value="Malic_M"/>
    <property type="match status" value="1"/>
</dbReference>
<organism evidence="14 15">
    <name type="scientific">Streptomyces azureus</name>
    <dbReference type="NCBI Taxonomy" id="146537"/>
    <lineage>
        <taxon>Bacteria</taxon>
        <taxon>Bacillati</taxon>
        <taxon>Actinomycetota</taxon>
        <taxon>Actinomycetes</taxon>
        <taxon>Kitasatosporales</taxon>
        <taxon>Streptomycetaceae</taxon>
        <taxon>Streptomyces</taxon>
    </lineage>
</organism>
<dbReference type="SMART" id="SM01274">
    <property type="entry name" value="malic"/>
    <property type="match status" value="1"/>
</dbReference>
<evidence type="ECO:0000256" key="9">
    <source>
        <dbReference type="PIRSR" id="PIRSR000106-3"/>
    </source>
</evidence>
<keyword evidence="15" id="KW-1185">Reference proteome</keyword>
<dbReference type="PIRSF" id="PIRSF000106">
    <property type="entry name" value="ME"/>
    <property type="match status" value="1"/>
</dbReference>
<dbReference type="PROSITE" id="PS00331">
    <property type="entry name" value="MALIC_ENZYMES"/>
    <property type="match status" value="1"/>
</dbReference>
<feature type="binding site" evidence="9">
    <location>
        <position position="264"/>
    </location>
    <ligand>
        <name>a divalent metal cation</name>
        <dbReference type="ChEBI" id="CHEBI:60240"/>
    </ligand>
</feature>
<dbReference type="InterPro" id="IPR036291">
    <property type="entry name" value="NAD(P)-bd_dom_sf"/>
</dbReference>
<dbReference type="GO" id="GO:0004470">
    <property type="term" value="F:malic enzyme activity"/>
    <property type="evidence" value="ECO:0007669"/>
    <property type="project" value="InterPro"/>
</dbReference>
<dbReference type="GO" id="GO:0046872">
    <property type="term" value="F:metal ion binding"/>
    <property type="evidence" value="ECO:0007669"/>
    <property type="project" value="UniProtKB-KW"/>
</dbReference>
<evidence type="ECO:0000256" key="7">
    <source>
        <dbReference type="PIRSR" id="PIRSR000106-1"/>
    </source>
</evidence>
<reference evidence="14" key="1">
    <citation type="journal article" date="2015" name="Genome Announc.">
        <title>Draft Genome Sequence of Thiostrepton-Producing Streptomyces azureus ATCC 14921.</title>
        <authorList>
            <person name="Sakihara K."/>
            <person name="Maeda J."/>
            <person name="Tashiro K."/>
            <person name="Fujino Y."/>
            <person name="Kuhara S."/>
            <person name="Ohshima T."/>
            <person name="Ogata S."/>
            <person name="Doi K."/>
        </authorList>
    </citation>
    <scope>NUCLEOTIDE SEQUENCE [LARGE SCALE GENOMIC DNA]</scope>
    <source>
        <strain evidence="14">ATCC14921</strain>
    </source>
</reference>
<dbReference type="SUPFAM" id="SSF53223">
    <property type="entry name" value="Aminoacid dehydrogenase-like, N-terminal domain"/>
    <property type="match status" value="1"/>
</dbReference>
<feature type="domain" description="Malic enzyme NAD-binding" evidence="12">
    <location>
        <begin position="288"/>
        <end position="543"/>
    </location>
</feature>
<dbReference type="GO" id="GO:0005829">
    <property type="term" value="C:cytosol"/>
    <property type="evidence" value="ECO:0007669"/>
    <property type="project" value="TreeGrafter"/>
</dbReference>
<evidence type="ECO:0000259" key="12">
    <source>
        <dbReference type="SMART" id="SM00919"/>
    </source>
</evidence>
<feature type="binding site" evidence="9">
    <location>
        <position position="263"/>
    </location>
    <ligand>
        <name>a divalent metal cation</name>
        <dbReference type="ChEBI" id="CHEBI:60240"/>
    </ligand>
</feature>
<evidence type="ECO:0000256" key="8">
    <source>
        <dbReference type="PIRSR" id="PIRSR000106-2"/>
    </source>
</evidence>
<evidence type="ECO:0000256" key="3">
    <source>
        <dbReference type="ARBA" id="ARBA00022723"/>
    </source>
</evidence>
<dbReference type="SUPFAM" id="SSF51735">
    <property type="entry name" value="NAD(P)-binding Rossmann-fold domains"/>
    <property type="match status" value="1"/>
</dbReference>
<dbReference type="NCBIfam" id="NF010052">
    <property type="entry name" value="PRK13529.1"/>
    <property type="match status" value="1"/>
</dbReference>
<dbReference type="Pfam" id="PF00390">
    <property type="entry name" value="malic"/>
    <property type="match status" value="1"/>
</dbReference>
<evidence type="ECO:0000256" key="11">
    <source>
        <dbReference type="SAM" id="MobiDB-lite"/>
    </source>
</evidence>
<feature type="binding site" evidence="8">
    <location>
        <position position="475"/>
    </location>
    <ligand>
        <name>(S)-malate</name>
        <dbReference type="ChEBI" id="CHEBI:15589"/>
    </ligand>
</feature>
<dbReference type="InterPro" id="IPR015884">
    <property type="entry name" value="Malic_enzyme_CS"/>
</dbReference>
<dbReference type="Gene3D" id="3.40.50.720">
    <property type="entry name" value="NAD(P)-binding Rossmann-like Domain"/>
    <property type="match status" value="1"/>
</dbReference>
<dbReference type="OrthoDB" id="3314528at2"/>
<comment type="similarity">
    <text evidence="2 10">Belongs to the malic enzymes family.</text>
</comment>
<feature type="binding site" evidence="8">
    <location>
        <position position="431"/>
    </location>
    <ligand>
        <name>(S)-malate</name>
        <dbReference type="ChEBI" id="CHEBI:15589"/>
    </ligand>
</feature>
<dbReference type="InterPro" id="IPR012302">
    <property type="entry name" value="Malic_NAD-bd"/>
</dbReference>
<evidence type="ECO:0000256" key="10">
    <source>
        <dbReference type="RuleBase" id="RU003427"/>
    </source>
</evidence>
<evidence type="ECO:0000313" key="14">
    <source>
        <dbReference type="EMBL" id="GAP51834.1"/>
    </source>
</evidence>
<dbReference type="PANTHER" id="PTHR23406">
    <property type="entry name" value="MALIC ENZYME-RELATED"/>
    <property type="match status" value="1"/>
</dbReference>
<dbReference type="InterPro" id="IPR001891">
    <property type="entry name" value="Malic_OxRdtase"/>
</dbReference>
<protein>
    <recommendedName>
        <fullName evidence="5">Putative malate oxidoreductase [NAD]</fullName>
    </recommendedName>
    <alternativeName>
        <fullName evidence="6">Malic enzyme</fullName>
    </alternativeName>
</protein>
<evidence type="ECO:0000256" key="5">
    <source>
        <dbReference type="ARBA" id="ARBA00073308"/>
    </source>
</evidence>
<dbReference type="FunFam" id="3.40.50.10380:FF:000001">
    <property type="entry name" value="NAD-dependent malic enzyme"/>
    <property type="match status" value="1"/>
</dbReference>
<dbReference type="GO" id="GO:0006108">
    <property type="term" value="P:malate metabolic process"/>
    <property type="evidence" value="ECO:0007669"/>
    <property type="project" value="TreeGrafter"/>
</dbReference>
<evidence type="ECO:0000256" key="2">
    <source>
        <dbReference type="ARBA" id="ARBA00008785"/>
    </source>
</evidence>
<dbReference type="PRINTS" id="PR00072">
    <property type="entry name" value="MALOXRDTASE"/>
</dbReference>
<feature type="domain" description="Malic enzyme N-terminal" evidence="13">
    <location>
        <begin position="96"/>
        <end position="278"/>
    </location>
</feature>
<proteinExistence type="inferred from homology"/>
<dbReference type="InterPro" id="IPR037062">
    <property type="entry name" value="Malic_N_dom_sf"/>
</dbReference>
<keyword evidence="4" id="KW-0520">NAD</keyword>
<evidence type="ECO:0000256" key="6">
    <source>
        <dbReference type="ARBA" id="ARBA00082317"/>
    </source>
</evidence>
<dbReference type="PANTHER" id="PTHR23406:SF34">
    <property type="entry name" value="NAD-DEPENDENT MALIC ENZYME, MITOCHONDRIAL"/>
    <property type="match status" value="1"/>
</dbReference>
<evidence type="ECO:0000256" key="4">
    <source>
        <dbReference type="ARBA" id="ARBA00023027"/>
    </source>
</evidence>
<dbReference type="GO" id="GO:0016616">
    <property type="term" value="F:oxidoreductase activity, acting on the CH-OH group of donors, NAD or NADP as acceptor"/>
    <property type="evidence" value="ECO:0007669"/>
    <property type="project" value="InterPro"/>
</dbReference>
<feature type="active site" description="Proton acceptor" evidence="7">
    <location>
        <position position="192"/>
    </location>
</feature>
<dbReference type="Pfam" id="PF03949">
    <property type="entry name" value="Malic_M"/>
    <property type="match status" value="1"/>
</dbReference>
<evidence type="ECO:0000313" key="15">
    <source>
        <dbReference type="Proteomes" id="UP000053859"/>
    </source>
</evidence>
<feature type="region of interest" description="Disordered" evidence="11">
    <location>
        <begin position="1"/>
        <end position="39"/>
    </location>
</feature>
<dbReference type="InterPro" id="IPR046346">
    <property type="entry name" value="Aminoacid_DH-like_N_sf"/>
</dbReference>
<evidence type="ECO:0000256" key="1">
    <source>
        <dbReference type="ARBA" id="ARBA00001936"/>
    </source>
</evidence>
<feature type="active site" description="Proton donor" evidence="7">
    <location>
        <position position="119"/>
    </location>
</feature>
<feature type="compositionally biased region" description="Basic residues" evidence="11">
    <location>
        <begin position="15"/>
        <end position="27"/>
    </location>
</feature>
<comment type="cofactor">
    <cofactor evidence="1">
        <name>Mn(2+)</name>
        <dbReference type="ChEBI" id="CHEBI:29035"/>
    </cofactor>
</comment>
<name>A0A0K8PWL3_STRAJ</name>
<dbReference type="Gene3D" id="3.40.50.10380">
    <property type="entry name" value="Malic enzyme, N-terminal domain"/>
    <property type="match status" value="1"/>
</dbReference>
<feature type="binding site" evidence="9">
    <location>
        <position position="287"/>
    </location>
    <ligand>
        <name>a divalent metal cation</name>
        <dbReference type="ChEBI" id="CHEBI:60240"/>
    </ligand>
</feature>
<sequence>MAPPSNRAQDDHQGRGKGHTGKGHTGRGRPDGHALLTDPLSNKGIAFTQEERERHGLVGMLPPAVLSLEHQARRAWEQLRAQPDDLAKNVYLEQLHDRNEVLYFRLLCDHLTELLPIVYDPTVGEAVKRYSHEYRGPRGVYLSIDRPQDIRPAFQALGLGPDDVDLLVATDAEQLLGIGDWGVGGMQLSVGKLAVYTAAAGIHPGRAIPVMLDVGTGNQALLNDPLYVGNRHNRVRGEVYDSFVAAFVEAVGELFPQALLHWEDFGPGNGRRILQQYGEKICTFNDDMQGTGAITLACVMNAARVTGTPMRDQRIVVFGAGTAGVGIADQLRDAMVRDGLDREEATRRIWCVDRQGLLRQSTEGLRDYQQPYARPDDEWPDDRPADLPSVVDQAQPTVLVGTSTQHGAFARDVVRSMARHVDRPVVLPLSNPTEKIEAMPEEVLRWTGGKALVATGVPVPPVELDGTTYVIGQANNALVYPGLGLGAVVARAERITDGMLQAAAEAVAGLADLSEPGAPLLPEVENLRTSSAVVAAAVARRAAEEGVARARLDDVIQQVQDAMWQPEYS</sequence>
<dbReference type="EMBL" id="DF968389">
    <property type="protein sequence ID" value="GAP51834.1"/>
    <property type="molecule type" value="Genomic_DNA"/>
</dbReference>
<dbReference type="InterPro" id="IPR012301">
    <property type="entry name" value="Malic_N_dom"/>
</dbReference>
<evidence type="ECO:0000259" key="13">
    <source>
        <dbReference type="SMART" id="SM01274"/>
    </source>
</evidence>
<accession>A0A0K8PWL3</accession>
<keyword evidence="3 9" id="KW-0479">Metal-binding</keyword>
<dbReference type="Proteomes" id="UP000053859">
    <property type="component" value="Unassembled WGS sequence"/>
</dbReference>